<dbReference type="Gene3D" id="3.40.140.10">
    <property type="entry name" value="Cytidine Deaminase, domain 2"/>
    <property type="match status" value="2"/>
</dbReference>
<keyword evidence="2" id="KW-1185">Reference proteome</keyword>
<dbReference type="OrthoDB" id="408702at2759"/>
<accession>A0A0R3UI89</accession>
<dbReference type="GO" id="GO:0003824">
    <property type="term" value="F:catalytic activity"/>
    <property type="evidence" value="ECO:0007669"/>
    <property type="project" value="InterPro"/>
</dbReference>
<reference evidence="3" key="1">
    <citation type="submission" date="2017-02" db="UniProtKB">
        <authorList>
            <consortium name="WormBaseParasite"/>
        </authorList>
    </citation>
    <scope>IDENTIFICATION</scope>
</reference>
<protein>
    <submittedName>
        <fullName evidence="3">CMP/dCMP-type deaminase domain-containing protein</fullName>
    </submittedName>
</protein>
<dbReference type="Proteomes" id="UP000267029">
    <property type="component" value="Unassembled WGS sequence"/>
</dbReference>
<reference evidence="1 2" key="2">
    <citation type="submission" date="2018-10" db="EMBL/GenBank/DDBJ databases">
        <authorList>
            <consortium name="Pathogen Informatics"/>
        </authorList>
    </citation>
    <scope>NUCLEOTIDE SEQUENCE [LARGE SCALE GENOMIC DNA]</scope>
</reference>
<dbReference type="STRING" id="53468.A0A0R3UI89"/>
<evidence type="ECO:0000313" key="3">
    <source>
        <dbReference type="WBParaSite" id="MCOS_0000711701-mRNA-1"/>
    </source>
</evidence>
<name>A0A0R3UI89_MESCO</name>
<dbReference type="AlphaFoldDB" id="A0A0R3UI89"/>
<dbReference type="InterPro" id="IPR016193">
    <property type="entry name" value="Cytidine_deaminase-like"/>
</dbReference>
<dbReference type="EMBL" id="UXSR01005329">
    <property type="protein sequence ID" value="VDD81115.1"/>
    <property type="molecule type" value="Genomic_DNA"/>
</dbReference>
<evidence type="ECO:0000313" key="2">
    <source>
        <dbReference type="Proteomes" id="UP000267029"/>
    </source>
</evidence>
<sequence>MSATKSDATTALFTTSETPSYPFSLAEEALEAGEVPVGCAFVYDNEVIAAGRNEVNEIFLEQMQVVTQHNWKVGVKGMQRSYQSRFFSLPSSHLIRSGSFIHFHFLFYFSSVIYSSHNDRFGGCGSVLSVATEDSSRAPLICKYDDQSDQSLKLLKSFFNQENMNAPENKRIKKMSHIK</sequence>
<organism evidence="3">
    <name type="scientific">Mesocestoides corti</name>
    <name type="common">Flatworm</name>
    <dbReference type="NCBI Taxonomy" id="53468"/>
    <lineage>
        <taxon>Eukaryota</taxon>
        <taxon>Metazoa</taxon>
        <taxon>Spiralia</taxon>
        <taxon>Lophotrochozoa</taxon>
        <taxon>Platyhelminthes</taxon>
        <taxon>Cestoda</taxon>
        <taxon>Eucestoda</taxon>
        <taxon>Cyclophyllidea</taxon>
        <taxon>Mesocestoididae</taxon>
        <taxon>Mesocestoides</taxon>
    </lineage>
</organism>
<gene>
    <name evidence="1" type="ORF">MCOS_LOCUS7118</name>
</gene>
<proteinExistence type="predicted"/>
<evidence type="ECO:0000313" key="1">
    <source>
        <dbReference type="EMBL" id="VDD81115.1"/>
    </source>
</evidence>
<dbReference type="WBParaSite" id="MCOS_0000711701-mRNA-1">
    <property type="protein sequence ID" value="MCOS_0000711701-mRNA-1"/>
    <property type="gene ID" value="MCOS_0000711701"/>
</dbReference>
<dbReference type="SUPFAM" id="SSF53927">
    <property type="entry name" value="Cytidine deaminase-like"/>
    <property type="match status" value="1"/>
</dbReference>